<evidence type="ECO:0000313" key="3">
    <source>
        <dbReference type="Proteomes" id="UP000887229"/>
    </source>
</evidence>
<keyword evidence="3" id="KW-1185">Reference proteome</keyword>
<dbReference type="GeneID" id="70290262"/>
<keyword evidence="1" id="KW-0732">Signal</keyword>
<dbReference type="InterPro" id="IPR021851">
    <property type="entry name" value="DUF3455"/>
</dbReference>
<proteinExistence type="predicted"/>
<dbReference type="Pfam" id="PF11937">
    <property type="entry name" value="DUF3455"/>
    <property type="match status" value="1"/>
</dbReference>
<evidence type="ECO:0008006" key="4">
    <source>
        <dbReference type="Google" id="ProtNLM"/>
    </source>
</evidence>
<sequence>MRFSVLVCSLAGVASAAPTFPDFNLKNILNPDNTLEALSDYFNTLATRVQLAKVLAEPPTCDVSTAKIPTAPEPLPSPSDGLAVSHVFVGRGTQNYTCGEDASEAPKAAGALAHLFDVGCIAALYPDLLTRLPSMAVQFNSTELGASPLTATGIHYFTDATTPYFNLGGEDVHCKKANDTTAPSTAAVGQKGESAVAWLKLDAAPGDSSKIREVYRVDTAGGSPPATCEGMDKTFEVQYSATYWFFDGDEVDKNSE</sequence>
<protein>
    <recommendedName>
        <fullName evidence="4">Malate dehydrogenase</fullName>
    </recommendedName>
</protein>
<comment type="caution">
    <text evidence="2">The sequence shown here is derived from an EMBL/GenBank/DDBJ whole genome shotgun (WGS) entry which is preliminary data.</text>
</comment>
<gene>
    <name evidence="2" type="ORF">F5Z01DRAFT_373498</name>
</gene>
<dbReference type="Proteomes" id="UP000887229">
    <property type="component" value="Unassembled WGS sequence"/>
</dbReference>
<dbReference type="PANTHER" id="PTHR35567">
    <property type="entry name" value="MALATE DEHYDROGENASE (AFU_ORTHOLOGUE AFUA_2G13800)"/>
    <property type="match status" value="1"/>
</dbReference>
<evidence type="ECO:0000313" key="2">
    <source>
        <dbReference type="EMBL" id="KAG9250398.1"/>
    </source>
</evidence>
<dbReference type="AlphaFoldDB" id="A0A9P7ZF94"/>
<dbReference type="RefSeq" id="XP_046114322.1">
    <property type="nucleotide sequence ID" value="XM_046259359.1"/>
</dbReference>
<dbReference type="OrthoDB" id="1859733at2759"/>
<feature type="signal peptide" evidence="1">
    <location>
        <begin position="1"/>
        <end position="16"/>
    </location>
</feature>
<organism evidence="2 3">
    <name type="scientific">Emericellopsis atlantica</name>
    <dbReference type="NCBI Taxonomy" id="2614577"/>
    <lineage>
        <taxon>Eukaryota</taxon>
        <taxon>Fungi</taxon>
        <taxon>Dikarya</taxon>
        <taxon>Ascomycota</taxon>
        <taxon>Pezizomycotina</taxon>
        <taxon>Sordariomycetes</taxon>
        <taxon>Hypocreomycetidae</taxon>
        <taxon>Hypocreales</taxon>
        <taxon>Bionectriaceae</taxon>
        <taxon>Emericellopsis</taxon>
    </lineage>
</organism>
<evidence type="ECO:0000256" key="1">
    <source>
        <dbReference type="SAM" id="SignalP"/>
    </source>
</evidence>
<dbReference type="PANTHER" id="PTHR35567:SF1">
    <property type="entry name" value="CONSERVED FUNGAL PROTEIN (AFU_ORTHOLOGUE AFUA_1G14230)"/>
    <property type="match status" value="1"/>
</dbReference>
<feature type="chain" id="PRO_5040120489" description="Malate dehydrogenase" evidence="1">
    <location>
        <begin position="17"/>
        <end position="256"/>
    </location>
</feature>
<accession>A0A9P7ZF94</accession>
<reference evidence="2" key="1">
    <citation type="journal article" date="2021" name="IMA Fungus">
        <title>Genomic characterization of three marine fungi, including Emericellopsis atlantica sp. nov. with signatures of a generalist lifestyle and marine biomass degradation.</title>
        <authorList>
            <person name="Hagestad O.C."/>
            <person name="Hou L."/>
            <person name="Andersen J.H."/>
            <person name="Hansen E.H."/>
            <person name="Altermark B."/>
            <person name="Li C."/>
            <person name="Kuhnert E."/>
            <person name="Cox R.J."/>
            <person name="Crous P.W."/>
            <person name="Spatafora J.W."/>
            <person name="Lail K."/>
            <person name="Amirebrahimi M."/>
            <person name="Lipzen A."/>
            <person name="Pangilinan J."/>
            <person name="Andreopoulos W."/>
            <person name="Hayes R.D."/>
            <person name="Ng V."/>
            <person name="Grigoriev I.V."/>
            <person name="Jackson S.A."/>
            <person name="Sutton T.D.S."/>
            <person name="Dobson A.D.W."/>
            <person name="Rama T."/>
        </authorList>
    </citation>
    <scope>NUCLEOTIDE SEQUENCE</scope>
    <source>
        <strain evidence="2">TS7</strain>
    </source>
</reference>
<name>A0A9P7ZF94_9HYPO</name>
<dbReference type="EMBL" id="MU251278">
    <property type="protein sequence ID" value="KAG9250398.1"/>
    <property type="molecule type" value="Genomic_DNA"/>
</dbReference>